<dbReference type="Pfam" id="PF02036">
    <property type="entry name" value="SCP2"/>
    <property type="match status" value="1"/>
</dbReference>
<dbReference type="InterPro" id="IPR036527">
    <property type="entry name" value="SCP2_sterol-bd_dom_sf"/>
</dbReference>
<dbReference type="WBParaSite" id="BXY_0744400.1">
    <property type="protein sequence ID" value="BXY_0744400.1"/>
    <property type="gene ID" value="BXY_0744400"/>
</dbReference>
<dbReference type="InterPro" id="IPR001107">
    <property type="entry name" value="Band_7"/>
</dbReference>
<sequence length="427" mass="47147">MLNRTALLEFFGFDAKEETLRTTINENFYKSNFTYNTDFDLSNQYLSIEDDFSNLKQKPLGSRPRSSIGEALVNNLLVLFSSLLLIITLPFSLVFCLKFCASYEKIVVLRLGLPHKIHGNGGLLVLPFIDKVHCIDVRTKNVELPELNVITADKGIISIKVVVFYQVSDPLALVCTLKDKDDAIKDIAQTTLHNKVSKSTVADIANSRSLDRILEYVNDTLKKFVVDTGIVMSDLKVLDAKVVKEPDNTTLNTFHQIMKSDAGKQMFGMIGEAVKETLGQDLLSGFQPQPPLNDTFNMTPQCLPKAGPSNTNPGFNRIISKISMCCDSSLVSKVGRRYRIVCDCSGSVEIAELDLCHGAGSISVNASQHFNPHVTISLALQTLNDLITGDLSPLTAYLNGSVKIEGCMEDVITLKFLSEKARDLKLN</sequence>
<dbReference type="SUPFAM" id="SSF117892">
    <property type="entry name" value="Band 7/SPFH domain"/>
    <property type="match status" value="1"/>
</dbReference>
<dbReference type="Gene3D" id="3.30.479.30">
    <property type="entry name" value="Band 7 domain"/>
    <property type="match status" value="1"/>
</dbReference>
<name>A0A1I7S364_BURXY</name>
<organism evidence="6 8">
    <name type="scientific">Bursaphelenchus xylophilus</name>
    <name type="common">Pinewood nematode worm</name>
    <name type="synonym">Aphelenchoides xylophilus</name>
    <dbReference type="NCBI Taxonomy" id="6326"/>
    <lineage>
        <taxon>Eukaryota</taxon>
        <taxon>Metazoa</taxon>
        <taxon>Ecdysozoa</taxon>
        <taxon>Nematoda</taxon>
        <taxon>Chromadorea</taxon>
        <taxon>Rhabditida</taxon>
        <taxon>Tylenchina</taxon>
        <taxon>Tylenchomorpha</taxon>
        <taxon>Aphelenchoidea</taxon>
        <taxon>Aphelenchoididae</taxon>
        <taxon>Bursaphelenchus</taxon>
    </lineage>
</organism>
<reference evidence="8" key="1">
    <citation type="submission" date="2016-11" db="UniProtKB">
        <authorList>
            <consortium name="WormBaseParasite"/>
        </authorList>
    </citation>
    <scope>IDENTIFICATION</scope>
</reference>
<dbReference type="PANTHER" id="PTHR10264:SF28">
    <property type="entry name" value="BAND 7 DOMAIN-CONTAINING PROTEIN"/>
    <property type="match status" value="1"/>
</dbReference>
<evidence type="ECO:0000256" key="1">
    <source>
        <dbReference type="ARBA" id="ARBA00008164"/>
    </source>
</evidence>
<reference evidence="5" key="2">
    <citation type="submission" date="2020-08" db="EMBL/GenBank/DDBJ databases">
        <authorList>
            <person name="Kikuchi T."/>
        </authorList>
    </citation>
    <scope>NUCLEOTIDE SEQUENCE</scope>
    <source>
        <strain evidence="4">Ka4C1</strain>
    </source>
</reference>
<protein>
    <submittedName>
        <fullName evidence="4">(pine wood nematode) hypothetical protein</fullName>
    </submittedName>
    <submittedName>
        <fullName evidence="8">PHB domain-containing protein</fullName>
    </submittedName>
</protein>
<dbReference type="InterPro" id="IPR003033">
    <property type="entry name" value="SCP2_sterol-bd_dom"/>
</dbReference>
<dbReference type="GO" id="GO:0005886">
    <property type="term" value="C:plasma membrane"/>
    <property type="evidence" value="ECO:0007669"/>
    <property type="project" value="InterPro"/>
</dbReference>
<evidence type="ECO:0000313" key="7">
    <source>
        <dbReference type="Proteomes" id="UP000659654"/>
    </source>
</evidence>
<dbReference type="SMART" id="SM00244">
    <property type="entry name" value="PHB"/>
    <property type="match status" value="1"/>
</dbReference>
<dbReference type="InterPro" id="IPR036013">
    <property type="entry name" value="Band_7/SPFH_dom_sf"/>
</dbReference>
<dbReference type="eggNOG" id="KOG4170">
    <property type="taxonomic scope" value="Eukaryota"/>
</dbReference>
<accession>A0A1I7S364</accession>
<comment type="similarity">
    <text evidence="1">Belongs to the band 7/mec-2 family.</text>
</comment>
<dbReference type="Pfam" id="PF01145">
    <property type="entry name" value="Band_7"/>
    <property type="match status" value="1"/>
</dbReference>
<evidence type="ECO:0000256" key="2">
    <source>
        <dbReference type="SAM" id="Phobius"/>
    </source>
</evidence>
<evidence type="ECO:0000313" key="4">
    <source>
        <dbReference type="EMBL" id="CAD5226709.1"/>
    </source>
</evidence>
<gene>
    <name evidence="4" type="ORF">BXYJ_LOCUS9254</name>
</gene>
<dbReference type="Proteomes" id="UP000582659">
    <property type="component" value="Unassembled WGS sequence"/>
</dbReference>
<dbReference type="PANTHER" id="PTHR10264">
    <property type="entry name" value="BAND 7 PROTEIN-RELATED"/>
    <property type="match status" value="1"/>
</dbReference>
<keyword evidence="7" id="KW-1185">Reference proteome</keyword>
<proteinExistence type="inferred from homology"/>
<dbReference type="PRINTS" id="PR00721">
    <property type="entry name" value="STOMATIN"/>
</dbReference>
<dbReference type="Proteomes" id="UP000659654">
    <property type="component" value="Unassembled WGS sequence"/>
</dbReference>
<evidence type="ECO:0000259" key="3">
    <source>
        <dbReference type="SMART" id="SM00244"/>
    </source>
</evidence>
<dbReference type="Gene3D" id="3.30.1050.10">
    <property type="entry name" value="SCP2 sterol-binding domain"/>
    <property type="match status" value="1"/>
</dbReference>
<evidence type="ECO:0000313" key="8">
    <source>
        <dbReference type="WBParaSite" id="BXY_0744400.1"/>
    </source>
</evidence>
<dbReference type="EMBL" id="CAJFDI010000004">
    <property type="protein sequence ID" value="CAD5226709.1"/>
    <property type="molecule type" value="Genomic_DNA"/>
</dbReference>
<dbReference type="InterPro" id="IPR043202">
    <property type="entry name" value="Band-7_stomatin-like"/>
</dbReference>
<feature type="domain" description="Band 7" evidence="3">
    <location>
        <begin position="95"/>
        <end position="258"/>
    </location>
</feature>
<dbReference type="eggNOG" id="KOG2621">
    <property type="taxonomic scope" value="Eukaryota"/>
</dbReference>
<dbReference type="SUPFAM" id="SSF55718">
    <property type="entry name" value="SCP-like"/>
    <property type="match status" value="1"/>
</dbReference>
<keyword evidence="2" id="KW-0812">Transmembrane</keyword>
<dbReference type="EMBL" id="CAJFCV020000004">
    <property type="protein sequence ID" value="CAG9116110.1"/>
    <property type="molecule type" value="Genomic_DNA"/>
</dbReference>
<feature type="transmembrane region" description="Helical" evidence="2">
    <location>
        <begin position="72"/>
        <end position="95"/>
    </location>
</feature>
<dbReference type="AlphaFoldDB" id="A0A1I7S364"/>
<dbReference type="InterPro" id="IPR001972">
    <property type="entry name" value="Stomatin_HflK_fam"/>
</dbReference>
<dbReference type="OrthoDB" id="3592703at2759"/>
<evidence type="ECO:0000313" key="5">
    <source>
        <dbReference type="EMBL" id="CAG9116110.1"/>
    </source>
</evidence>
<keyword evidence="2" id="KW-0472">Membrane</keyword>
<dbReference type="Proteomes" id="UP000095284">
    <property type="component" value="Unplaced"/>
</dbReference>
<evidence type="ECO:0000313" key="6">
    <source>
        <dbReference type="Proteomes" id="UP000095284"/>
    </source>
</evidence>
<keyword evidence="2" id="KW-1133">Transmembrane helix</keyword>